<dbReference type="InterPro" id="IPR016162">
    <property type="entry name" value="Ald_DH_N"/>
</dbReference>
<dbReference type="AlphaFoldDB" id="A0A9P5HAL9"/>
<dbReference type="PANTHER" id="PTHR43866:SF3">
    <property type="entry name" value="METHYLMALONATE-SEMIALDEHYDE DEHYDROGENASE [ACYLATING], MITOCHONDRIAL"/>
    <property type="match status" value="1"/>
</dbReference>
<dbReference type="EMBL" id="JAANBB010000044">
    <property type="protein sequence ID" value="KAF7553544.1"/>
    <property type="molecule type" value="Genomic_DNA"/>
</dbReference>
<dbReference type="InterPro" id="IPR010061">
    <property type="entry name" value="MeMal-semiAld_DH"/>
</dbReference>
<proteinExistence type="inferred from homology"/>
<dbReference type="Proteomes" id="UP000722485">
    <property type="component" value="Unassembled WGS sequence"/>
</dbReference>
<dbReference type="OrthoDB" id="310895at2759"/>
<comment type="similarity">
    <text evidence="1">Belongs to the aldehyde dehydrogenase family.</text>
</comment>
<evidence type="ECO:0000259" key="2">
    <source>
        <dbReference type="Pfam" id="PF00171"/>
    </source>
</evidence>
<evidence type="ECO:0000313" key="4">
    <source>
        <dbReference type="Proteomes" id="UP000722485"/>
    </source>
</evidence>
<name>A0A9P5HAL9_9HYPO</name>
<dbReference type="Gene3D" id="3.40.605.10">
    <property type="entry name" value="Aldehyde Dehydrogenase, Chain A, domain 1"/>
    <property type="match status" value="1"/>
</dbReference>
<sequence length="266" mass="28439">MASHSSQSSIAGLSGGPMSHHGYSESSFSDFSGSFTIDPGVSHNFINNSLVLSKTRTWTKATQAFLTRVPESTVMEVQHAVAVASAAQPNWASTSFQARRLKLLDLINCIIEEGGKTMQDAKTEFDKGIDAILTATAIGSEMMGTYSSNHPVRIHTFHEPVGVCVSVTPYNFPFMIPLWSVPLAIMTGNTVVLKPSERTPTAAMILAESFLQADFPPGVFNVVHGGASAVNVLLSQPAVMAVSFVGSDIAGEREVPLAQRAKDVWL</sequence>
<dbReference type="SUPFAM" id="SSF53720">
    <property type="entry name" value="ALDH-like"/>
    <property type="match status" value="1"/>
</dbReference>
<dbReference type="GO" id="GO:0006574">
    <property type="term" value="P:L-valine catabolic process"/>
    <property type="evidence" value="ECO:0007669"/>
    <property type="project" value="TreeGrafter"/>
</dbReference>
<reference evidence="3" key="1">
    <citation type="submission" date="2020-03" db="EMBL/GenBank/DDBJ databases">
        <title>Draft Genome Sequence of Cylindrodendrum hubeiense.</title>
        <authorList>
            <person name="Buettner E."/>
            <person name="Kellner H."/>
        </authorList>
    </citation>
    <scope>NUCLEOTIDE SEQUENCE</scope>
    <source>
        <strain evidence="3">IHI 201604</strain>
    </source>
</reference>
<protein>
    <recommendedName>
        <fullName evidence="2">Aldehyde dehydrogenase domain-containing protein</fullName>
    </recommendedName>
</protein>
<dbReference type="GO" id="GO:0005739">
    <property type="term" value="C:mitochondrion"/>
    <property type="evidence" value="ECO:0007669"/>
    <property type="project" value="TreeGrafter"/>
</dbReference>
<comment type="caution">
    <text evidence="3">The sequence shown here is derived from an EMBL/GenBank/DDBJ whole genome shotgun (WGS) entry which is preliminary data.</text>
</comment>
<organism evidence="3 4">
    <name type="scientific">Cylindrodendrum hubeiense</name>
    <dbReference type="NCBI Taxonomy" id="595255"/>
    <lineage>
        <taxon>Eukaryota</taxon>
        <taxon>Fungi</taxon>
        <taxon>Dikarya</taxon>
        <taxon>Ascomycota</taxon>
        <taxon>Pezizomycotina</taxon>
        <taxon>Sordariomycetes</taxon>
        <taxon>Hypocreomycetidae</taxon>
        <taxon>Hypocreales</taxon>
        <taxon>Nectriaceae</taxon>
        <taxon>Cylindrodendrum</taxon>
    </lineage>
</organism>
<feature type="domain" description="Aldehyde dehydrogenase" evidence="2">
    <location>
        <begin position="57"/>
        <end position="253"/>
    </location>
</feature>
<dbReference type="InterPro" id="IPR015590">
    <property type="entry name" value="Aldehyde_DH_dom"/>
</dbReference>
<gene>
    <name evidence="3" type="ORF">G7Z17_g3550</name>
</gene>
<dbReference type="InterPro" id="IPR016161">
    <property type="entry name" value="Ald_DH/histidinol_DH"/>
</dbReference>
<accession>A0A9P5HAL9</accession>
<keyword evidence="4" id="KW-1185">Reference proteome</keyword>
<evidence type="ECO:0000256" key="1">
    <source>
        <dbReference type="ARBA" id="ARBA00009986"/>
    </source>
</evidence>
<dbReference type="Pfam" id="PF00171">
    <property type="entry name" value="Aldedh"/>
    <property type="match status" value="1"/>
</dbReference>
<evidence type="ECO:0000313" key="3">
    <source>
        <dbReference type="EMBL" id="KAF7553544.1"/>
    </source>
</evidence>
<dbReference type="GO" id="GO:0006210">
    <property type="term" value="P:thymine catabolic process"/>
    <property type="evidence" value="ECO:0007669"/>
    <property type="project" value="TreeGrafter"/>
</dbReference>
<dbReference type="GO" id="GO:0004491">
    <property type="term" value="F:methylmalonate-semialdehyde dehydrogenase (acylating, NAD) activity"/>
    <property type="evidence" value="ECO:0007669"/>
    <property type="project" value="InterPro"/>
</dbReference>
<dbReference type="PANTHER" id="PTHR43866">
    <property type="entry name" value="MALONATE-SEMIALDEHYDE DEHYDROGENASE"/>
    <property type="match status" value="1"/>
</dbReference>